<dbReference type="AlphaFoldDB" id="A0A2G4U886"/>
<evidence type="ECO:0000313" key="2">
    <source>
        <dbReference type="Proteomes" id="UP000229378"/>
    </source>
</evidence>
<comment type="caution">
    <text evidence="1">The sequence shown here is derived from an EMBL/GenBank/DDBJ whole genome shotgun (WGS) entry which is preliminary data.</text>
</comment>
<dbReference type="EMBL" id="PEHN01000002">
    <property type="protein sequence ID" value="PHZ28926.1"/>
    <property type="molecule type" value="Genomic_DNA"/>
</dbReference>
<sequence length="414" mass="47958">MAATTFTCQLYESKGLCKIVHFTGLDYDLILHPYVYGELLVTTQPVYYLEELDSIAKISVQAPKKISEIETEYLIDNYLFKYSLMYESSRICSKITTPAFWRPDFSDFYLYHDQRHTRALTLDPLNDESILEIKGINGNDWCFTDYCIPKEFIDSALSESALKIIEIYKKKIFVKIMPDEERDGYFGKLRLLETDDTLLDYTQALSLEDCIDAYRIRNKASLEIKSNLGNDTPIDLPIEKISSSDRYSPLLLSYYFSGLRERNPLISFIGYYNVLEYYLEEAPNLLGHNPSSEKQNLRYVISLITSHHKLHDFIITTHQGFEFEIEEKIMSSSGIEILGVKVNNNINLINDISDWVYLLRCAIVHSKKSRKGKIEAIFEPYSIQSNNINSALKVVKWLSQQCIIKDFELSQTQP</sequence>
<dbReference type="Proteomes" id="UP000229378">
    <property type="component" value="Unassembled WGS sequence"/>
</dbReference>
<name>A0A2G4U886_YERBE</name>
<proteinExistence type="predicted"/>
<accession>A0A2G4U886</accession>
<dbReference type="RefSeq" id="WP_099460394.1">
    <property type="nucleotide sequence ID" value="NZ_PEHN01000002.1"/>
</dbReference>
<reference evidence="1 2" key="1">
    <citation type="submission" date="2017-10" db="EMBL/GenBank/DDBJ databases">
        <authorList>
            <person name="Banno H."/>
            <person name="Chua N.-H."/>
        </authorList>
    </citation>
    <scope>NUCLEOTIDE SEQUENCE [LARGE SCALE GENOMIC DNA]</scope>
    <source>
        <strain evidence="1 2">SCPM-O-B-7607</strain>
    </source>
</reference>
<gene>
    <name evidence="1" type="ORF">CS533_02740</name>
</gene>
<evidence type="ECO:0000313" key="1">
    <source>
        <dbReference type="EMBL" id="PHZ28926.1"/>
    </source>
</evidence>
<protein>
    <submittedName>
        <fullName evidence="1">Uncharacterized protein</fullName>
    </submittedName>
</protein>
<organism evidence="1 2">
    <name type="scientific">Yersinia bercovieri</name>
    <dbReference type="NCBI Taxonomy" id="634"/>
    <lineage>
        <taxon>Bacteria</taxon>
        <taxon>Pseudomonadati</taxon>
        <taxon>Pseudomonadota</taxon>
        <taxon>Gammaproteobacteria</taxon>
        <taxon>Enterobacterales</taxon>
        <taxon>Yersiniaceae</taxon>
        <taxon>Yersinia</taxon>
    </lineage>
</organism>